<evidence type="ECO:0000256" key="5">
    <source>
        <dbReference type="ARBA" id="ARBA00022840"/>
    </source>
</evidence>
<keyword evidence="12" id="KW-1185">Reference proteome</keyword>
<sequence>MRPACAPGEIGEAADEQKTIMEWRGVGPVARALCGVVALDGPSGTGKTTAARRLATEFGAGYLDTGAMYRVATLAVLRAGIGPDDASAVVELVRRIEIGVGTDPKEPSASLDGVDVSEAIRTEEVNQAVSAVSAVPEVREMLVAEQRRIIRKALDEVGGIVVDGRDIGTVVVPDAPLKVFLTASADVRARRRSAQDAAAGRVSTPEETKASVERRDRLDSTRANSPLRAADDAVLLDTSDLALDEVTAKLTELAEDRGLLCGEVAGTRR</sequence>
<dbReference type="SUPFAM" id="SSF52540">
    <property type="entry name" value="P-loop containing nucleoside triphosphate hydrolases"/>
    <property type="match status" value="1"/>
</dbReference>
<dbReference type="CDD" id="cd02020">
    <property type="entry name" value="CMPK"/>
    <property type="match status" value="1"/>
</dbReference>
<reference evidence="11" key="1">
    <citation type="journal article" date="2009" name="Stand. Genomic Sci.">
        <title>Complete genome sequence of Saccharomonospora viridis type strain (P101).</title>
        <authorList>
            <person name="Pati A."/>
            <person name="Sikorski J."/>
            <person name="Nolan M."/>
            <person name="Lapidus A."/>
            <person name="Copeland A."/>
            <person name="Glavina Del Rio T."/>
            <person name="Lucas S."/>
            <person name="Chen F."/>
            <person name="Tice H."/>
            <person name="Pitluck S."/>
            <person name="Cheng J.F."/>
            <person name="Chertkov O."/>
            <person name="Brettin T."/>
            <person name="Han C."/>
            <person name="Detter J.C."/>
            <person name="Kuske C."/>
            <person name="Bruce D."/>
            <person name="Goodwin L."/>
            <person name="Chain P."/>
            <person name="D'haeseleer P."/>
            <person name="Chen A."/>
            <person name="Palaniappan K."/>
            <person name="Ivanova N."/>
            <person name="Mavromatis K."/>
            <person name="Mikhailova N."/>
            <person name="Rohde M."/>
            <person name="Tindall B.J."/>
            <person name="Goker M."/>
            <person name="Bristow J."/>
            <person name="Eisen J.A."/>
            <person name="Markowitz V."/>
            <person name="Hugenholtz P."/>
            <person name="Kyrpides N.C."/>
            <person name="Klenk H.P."/>
        </authorList>
    </citation>
    <scope>NUCLEOTIDE SEQUENCE [LARGE SCALE GENOMIC DNA]</scope>
    <source>
        <strain evidence="11">DSM 43017</strain>
    </source>
</reference>
<dbReference type="GO" id="GO:0036430">
    <property type="term" value="F:CMP kinase activity"/>
    <property type="evidence" value="ECO:0007669"/>
    <property type="project" value="RHEA"/>
</dbReference>
<evidence type="ECO:0000256" key="2">
    <source>
        <dbReference type="ARBA" id="ARBA00022679"/>
    </source>
</evidence>
<comment type="catalytic activity">
    <reaction evidence="6 8">
        <text>dCMP + ATP = dCDP + ADP</text>
        <dbReference type="Rhea" id="RHEA:25094"/>
        <dbReference type="ChEBI" id="CHEBI:30616"/>
        <dbReference type="ChEBI" id="CHEBI:57566"/>
        <dbReference type="ChEBI" id="CHEBI:58593"/>
        <dbReference type="ChEBI" id="CHEBI:456216"/>
        <dbReference type="EC" id="2.7.4.25"/>
    </reaction>
</comment>
<dbReference type="InterPro" id="IPR011994">
    <property type="entry name" value="Cytidylate_kinase_dom"/>
</dbReference>
<dbReference type="InterPro" id="IPR003136">
    <property type="entry name" value="Cytidylate_kin"/>
</dbReference>
<feature type="region of interest" description="Disordered" evidence="9">
    <location>
        <begin position="192"/>
        <end position="223"/>
    </location>
</feature>
<keyword evidence="2 8" id="KW-0808">Transferase</keyword>
<dbReference type="Proteomes" id="UP000000841">
    <property type="component" value="Chromosome"/>
</dbReference>
<evidence type="ECO:0000256" key="8">
    <source>
        <dbReference type="HAMAP-Rule" id="MF_00238"/>
    </source>
</evidence>
<evidence type="ECO:0000256" key="4">
    <source>
        <dbReference type="ARBA" id="ARBA00022777"/>
    </source>
</evidence>
<dbReference type="STRING" id="471857.Svir_14810"/>
<evidence type="ECO:0000256" key="6">
    <source>
        <dbReference type="ARBA" id="ARBA00047615"/>
    </source>
</evidence>
<feature type="compositionally biased region" description="Basic and acidic residues" evidence="9">
    <location>
        <begin position="204"/>
        <end position="220"/>
    </location>
</feature>
<dbReference type="KEGG" id="svi:Svir_14810"/>
<name>C7MQX5_SACVD</name>
<dbReference type="eggNOG" id="COG0283">
    <property type="taxonomic scope" value="Bacteria"/>
</dbReference>
<evidence type="ECO:0000259" key="10">
    <source>
        <dbReference type="Pfam" id="PF02224"/>
    </source>
</evidence>
<dbReference type="InterPro" id="IPR027417">
    <property type="entry name" value="P-loop_NTPase"/>
</dbReference>
<gene>
    <name evidence="8" type="primary">cmk</name>
    <name evidence="11" type="ordered locus">Svir_14810</name>
</gene>
<proteinExistence type="inferred from homology"/>
<dbReference type="EC" id="2.7.4.25" evidence="8"/>
<comment type="subcellular location">
    <subcellularLocation>
        <location evidence="8">Cytoplasm</location>
    </subcellularLocation>
</comment>
<evidence type="ECO:0000256" key="9">
    <source>
        <dbReference type="SAM" id="MobiDB-lite"/>
    </source>
</evidence>
<feature type="domain" description="Cytidylate kinase" evidence="10">
    <location>
        <begin position="37"/>
        <end position="254"/>
    </location>
</feature>
<dbReference type="AlphaFoldDB" id="C7MQX5"/>
<accession>C7MQX5</accession>
<keyword evidence="4 8" id="KW-0418">Kinase</keyword>
<dbReference type="GO" id="GO:0006220">
    <property type="term" value="P:pyrimidine nucleotide metabolic process"/>
    <property type="evidence" value="ECO:0007669"/>
    <property type="project" value="UniProtKB-UniRule"/>
</dbReference>
<keyword evidence="8" id="KW-0963">Cytoplasm</keyword>
<organism evidence="11 12">
    <name type="scientific">Saccharomonospora viridis (strain ATCC 15386 / DSM 43017 / JCM 3036 / CCUG 5913 / NBRC 12207 / NCIMB 9602 / P101)</name>
    <name type="common">Thermoactinomyces viridis</name>
    <dbReference type="NCBI Taxonomy" id="471857"/>
    <lineage>
        <taxon>Bacteria</taxon>
        <taxon>Bacillati</taxon>
        <taxon>Actinomycetota</taxon>
        <taxon>Actinomycetes</taxon>
        <taxon>Pseudonocardiales</taxon>
        <taxon>Pseudonocardiaceae</taxon>
        <taxon>Saccharomonospora</taxon>
    </lineage>
</organism>
<evidence type="ECO:0000256" key="7">
    <source>
        <dbReference type="ARBA" id="ARBA00048478"/>
    </source>
</evidence>
<dbReference type="EMBL" id="CP001683">
    <property type="protein sequence ID" value="ACU96521.1"/>
    <property type="molecule type" value="Genomic_DNA"/>
</dbReference>
<dbReference type="PANTHER" id="PTHR21299:SF2">
    <property type="entry name" value="CYTIDYLATE KINASE"/>
    <property type="match status" value="1"/>
</dbReference>
<evidence type="ECO:0000313" key="11">
    <source>
        <dbReference type="EMBL" id="ACU96521.1"/>
    </source>
</evidence>
<evidence type="ECO:0000256" key="1">
    <source>
        <dbReference type="ARBA" id="ARBA00009427"/>
    </source>
</evidence>
<dbReference type="PANTHER" id="PTHR21299">
    <property type="entry name" value="CYTIDYLATE KINASE/PANTOATE-BETA-ALANINE LIGASE"/>
    <property type="match status" value="1"/>
</dbReference>
<evidence type="ECO:0000256" key="3">
    <source>
        <dbReference type="ARBA" id="ARBA00022741"/>
    </source>
</evidence>
<dbReference type="HAMAP" id="MF_00238">
    <property type="entry name" value="Cytidyl_kinase_type1"/>
    <property type="match status" value="1"/>
</dbReference>
<keyword evidence="3 8" id="KW-0547">Nucleotide-binding</keyword>
<comment type="similarity">
    <text evidence="1 8">Belongs to the cytidylate kinase family. Type 1 subfamily.</text>
</comment>
<keyword evidence="5 8" id="KW-0067">ATP-binding</keyword>
<feature type="binding site" evidence="8">
    <location>
        <begin position="41"/>
        <end position="49"/>
    </location>
    <ligand>
        <name>ATP</name>
        <dbReference type="ChEBI" id="CHEBI:30616"/>
    </ligand>
</feature>
<dbReference type="Gene3D" id="3.40.50.300">
    <property type="entry name" value="P-loop containing nucleotide triphosphate hydrolases"/>
    <property type="match status" value="1"/>
</dbReference>
<comment type="catalytic activity">
    <reaction evidence="7 8">
        <text>CMP + ATP = CDP + ADP</text>
        <dbReference type="Rhea" id="RHEA:11600"/>
        <dbReference type="ChEBI" id="CHEBI:30616"/>
        <dbReference type="ChEBI" id="CHEBI:58069"/>
        <dbReference type="ChEBI" id="CHEBI:60377"/>
        <dbReference type="ChEBI" id="CHEBI:456216"/>
        <dbReference type="EC" id="2.7.4.25"/>
    </reaction>
</comment>
<dbReference type="GO" id="GO:0036431">
    <property type="term" value="F:dCMP kinase activity"/>
    <property type="evidence" value="ECO:0007669"/>
    <property type="project" value="InterPro"/>
</dbReference>
<dbReference type="HOGENOM" id="CLU_079959_0_0_11"/>
<dbReference type="NCBIfam" id="TIGR00017">
    <property type="entry name" value="cmk"/>
    <property type="match status" value="1"/>
</dbReference>
<dbReference type="GO" id="GO:0015949">
    <property type="term" value="P:nucleobase-containing small molecule interconversion"/>
    <property type="evidence" value="ECO:0007669"/>
    <property type="project" value="TreeGrafter"/>
</dbReference>
<dbReference type="Pfam" id="PF02224">
    <property type="entry name" value="Cytidylate_kin"/>
    <property type="match status" value="1"/>
</dbReference>
<dbReference type="GO" id="GO:0005524">
    <property type="term" value="F:ATP binding"/>
    <property type="evidence" value="ECO:0007669"/>
    <property type="project" value="UniProtKB-UniRule"/>
</dbReference>
<evidence type="ECO:0000313" key="12">
    <source>
        <dbReference type="Proteomes" id="UP000000841"/>
    </source>
</evidence>
<protein>
    <recommendedName>
        <fullName evidence="8">Cytidylate kinase</fullName>
        <shortName evidence="8">CK</shortName>
        <ecNumber evidence="8">2.7.4.25</ecNumber>
    </recommendedName>
    <alternativeName>
        <fullName evidence="8">Cytidine monophosphate kinase</fullName>
        <shortName evidence="8">CMP kinase</shortName>
    </alternativeName>
</protein>
<dbReference type="GO" id="GO:0005829">
    <property type="term" value="C:cytosol"/>
    <property type="evidence" value="ECO:0007669"/>
    <property type="project" value="TreeGrafter"/>
</dbReference>